<protein>
    <submittedName>
        <fullName evidence="2">Uncharacterized protein</fullName>
    </submittedName>
</protein>
<feature type="signal peptide" evidence="1">
    <location>
        <begin position="1"/>
        <end position="26"/>
    </location>
</feature>
<reference evidence="2" key="2">
    <citation type="journal article" date="2015" name="Fish Shellfish Immunol.">
        <title>Early steps in the European eel (Anguilla anguilla)-Vibrio vulnificus interaction in the gills: Role of the RtxA13 toxin.</title>
        <authorList>
            <person name="Callol A."/>
            <person name="Pajuelo D."/>
            <person name="Ebbesson L."/>
            <person name="Teles M."/>
            <person name="MacKenzie S."/>
            <person name="Amaro C."/>
        </authorList>
    </citation>
    <scope>NUCLEOTIDE SEQUENCE</scope>
</reference>
<dbReference type="EMBL" id="GBXM01005467">
    <property type="protein sequence ID" value="JAI03111.1"/>
    <property type="molecule type" value="Transcribed_RNA"/>
</dbReference>
<sequence length="65" mass="7633">MLTLVLNPWSLCTLVLLSTLIPSYNCTYKDPLIVFNSMQVSNERRFILSLWHIMSESDIKRNIPY</sequence>
<evidence type="ECO:0000313" key="2">
    <source>
        <dbReference type="EMBL" id="JAI03111.1"/>
    </source>
</evidence>
<proteinExistence type="predicted"/>
<evidence type="ECO:0000256" key="1">
    <source>
        <dbReference type="SAM" id="SignalP"/>
    </source>
</evidence>
<organism evidence="2">
    <name type="scientific">Anguilla anguilla</name>
    <name type="common">European freshwater eel</name>
    <name type="synonym">Muraena anguilla</name>
    <dbReference type="NCBI Taxonomy" id="7936"/>
    <lineage>
        <taxon>Eukaryota</taxon>
        <taxon>Metazoa</taxon>
        <taxon>Chordata</taxon>
        <taxon>Craniata</taxon>
        <taxon>Vertebrata</taxon>
        <taxon>Euteleostomi</taxon>
        <taxon>Actinopterygii</taxon>
        <taxon>Neopterygii</taxon>
        <taxon>Teleostei</taxon>
        <taxon>Anguilliformes</taxon>
        <taxon>Anguillidae</taxon>
        <taxon>Anguilla</taxon>
    </lineage>
</organism>
<reference evidence="2" key="1">
    <citation type="submission" date="2014-11" db="EMBL/GenBank/DDBJ databases">
        <authorList>
            <person name="Amaro Gonzalez C."/>
        </authorList>
    </citation>
    <scope>NUCLEOTIDE SEQUENCE</scope>
</reference>
<name>A0A0E9XMP0_ANGAN</name>
<keyword evidence="1" id="KW-0732">Signal</keyword>
<feature type="chain" id="PRO_5002435388" evidence="1">
    <location>
        <begin position="27"/>
        <end position="65"/>
    </location>
</feature>
<accession>A0A0E9XMP0</accession>
<dbReference type="AlphaFoldDB" id="A0A0E9XMP0"/>